<feature type="region of interest" description="Disordered" evidence="8">
    <location>
        <begin position="550"/>
        <end position="582"/>
    </location>
</feature>
<feature type="domain" description="Guanylate cyclase" evidence="10">
    <location>
        <begin position="2987"/>
        <end position="3115"/>
    </location>
</feature>
<evidence type="ECO:0000256" key="1">
    <source>
        <dbReference type="ARBA" id="ARBA00004370"/>
    </source>
</evidence>
<protein>
    <recommendedName>
        <fullName evidence="10">Guanylate cyclase domain-containing protein</fullName>
    </recommendedName>
</protein>
<dbReference type="GO" id="GO:0004016">
    <property type="term" value="F:adenylate cyclase activity"/>
    <property type="evidence" value="ECO:0007669"/>
    <property type="project" value="TreeGrafter"/>
</dbReference>
<dbReference type="SMART" id="SM00044">
    <property type="entry name" value="CYCc"/>
    <property type="match status" value="1"/>
</dbReference>
<keyword evidence="5 9" id="KW-0472">Membrane</keyword>
<accession>A0A835WAE3</accession>
<dbReference type="InterPro" id="IPR001054">
    <property type="entry name" value="A/G_cyclase"/>
</dbReference>
<gene>
    <name evidence="11" type="ORF">HXX76_002080</name>
</gene>
<sequence length="3213" mass="313548">MPSSISAELTGTEMGLQAPPPAVGLGLATANRSAAAPLVPASTAHAATGAEARGSPRAAAAKGNSIFNNELRRSMLAQYEAFYAEEEQGQGSSGQAAASGSTTAGAGSAASGFAHDSHSLPAAGQGLNDAPTQARHHGHPGHHGHVSSLAALHSAAAQQMNAAATAAAAAALAASRSAAAAASAAAAQAQAGPATGGRTAAAGTGAAAVSFARRSAGRDKVFMSPPAAGASAAGVAAAGHRSGQRHAGGAAVVDSLEDIRAIFGVAADDADSDSSDGDDAGIDGGAAGRSFEAAAGAENEDVYPSGLVRHKSSIVVGHHPARRSISSLAARGSGGATAGGGVLGSGTATDLMGATGVGGAAHGGHSHSAVTSAAGCLDARSLAGSSLAGLVSGSGTATTQQATMHRRALRLAVASRWRAALQDAGRQASVPSTPLAASPAGGATPTAVRSRRVSSSGANDPSASQPGTPSFAGAGSATAALLNLADAAAALAGAGRSVSGASQPVVAALRAEAAAYNSGTSSASAYGLGQLASGRLSRASSGRALSMRYSSTASGVPQGATNGGGGAAGAAPAGPSPLSTADGGTAGAAVAATSFAYGRSQSGRTQAPPVHGSTALRYRPSSVADQTRMSVPSGVTLVAATAGQDLPANAAALAATGAGTLMARTASQRRSASSIPAAGGSAAPTVPSTGVTTATGVPLLSICRMPSSRALTVAAGSASGYTGAALAAGASQSTAISSSSAAGLLSLAASGTFAVGGLSAGSTPMPPPVHRGSQRRRSSTSGSAQGGAPQAAGPYGFPPLPPISASAAILSGGRIRRYSAHSFDAAAVLPTDVAEPLPEDASTAVEMAATSPSREARESAIKDEKHVRFVGAAESPSPAAASGAAEGLMLLRASPPKPLRPILTAPARGPPSSDSAAMAAAAAYVVAADAAVQEQRGGGLGGSDVAAADAFQSCCPSPSPAASPTLVTGSPIDANSPAARSPVQSDAVQLTTRLHDTSPFATPRPAPSVTAAEDLSASPTLAGQAMPAAAEESPTDNVEALLITSSRGNQPSALVSVKPRGEGLAPAVKPLLEAACTFALAAAAAAACLQQPLTPRRHGSSLAQRAAFGGSTAAAAGSAAAPVQPVVVALAAVSLLTTAATWLGPKEGAAWPAARLSASVRRVAGAALSTVTLASALLAAAPMLGHAALGWLPAAATVAVTLLSLMAVAALGGAMLVAIRTSSGATLDVADQGVPVPEPPAAPAVYVSSKPTGRASARRLARLSPDLGGQQEQLQARGMGVAASAYAAPPTPTAALQWLARQQAVLSQVKLRMLAAPDVAGVVRMLSCHIAELYDGYGAYLLMALPGETAEALDHDPSDPAAAAAAAAAAEPSPPLAVLVPLVHCAALRPWLLPPTAMARRRATGPGSDAGADGVHGESQDGYELDDEQDAGEQDAGGLLDLEQLPTMLACMDERAAALFIEIDHCSPWSTQSQGPPAWARGGLTGGGGDGAGGTAAAAASGAAGGLGGGGAESGELDVLAAARRQLQLQHEDQDADTPRAALPIGVALPSDGTAAGASYFAPAPTVLLPPLAVGSEVTAGDLSTNSHALTLDPVPEDLADSGADEQLVEATDTDRGHQYNLQLRGEGSLADSEIMRTAGSAEEFQLQLGEAEAQWALSSVGSAGEDPEAAGPDTYAQAADEDDLGLEVAMLPGEVQASAIAAAAAAAAAAFGQRQLLQEQGLLAMSDASLHYDDDENSGNVGAGRAAALGAEEWAPPYDVTLLAAHLGATSLLVAPVHCLEHNFGLLVVARPSSGDAGGGGAWSPEREAQELDERLLELSCCLADELAAALYLKHMQAELAVSEMLMADVMPHDALQLLKRRFQRTLHASASFTANGAGGGANVAGSLAAGAAAAAGTPGGGSSASGAPGGVGALPPVLARLGSYGPLVRTASGQPPPHAVFAAAAAATGSTGHGTESYDGSCPEPATGAAAAGTGAAAAPGTDSASLRHHHQHSQMQPRQQASPSASQHLRSSPSTPSLPIHAIPSTSSLGGGPSFIASQLSSSYLGATLPGGASFSQFSSFAPSIAGSAAVNIAGQRTSKPSFTQVAGMGHSHGHGHNPGGGSGAPTAPTASSRSRYSVPGATPGGPQALWSPPPPGVHSRTVPPSPAGPAFAAPHGPQAGAASAHTPGSVSPVLEANIMSPQGAPMPTSAFHAGEGPSGAWPTGARGPMLRHGGTSARSMRSPGHRPPPAPSAFLSLDGTAPPAPGDPGTDGATGTEASATSTMEVEAALRQQAGSLGGAGGSSRALLHAYSSPLHAGGVGGLGTGAASASRSSRSGWQLRSREICAVVEEGEGKEATEAGEEGPAAEKQTPQLEQPGSAPDRSAPQRLANYPATAARVAAAAPGGTAVGTSAFARCSSPAAADVSGSSLMHSSGEVARLFGARGAKRLVAGPLDSNSGSRRPLSGTTTAAAAAGMHLTGGGSSVDATGSARVSNTGTAVEQLTLLASASRGVRAEAEEAAAAAAGAEAAEAEAREGALEGHADWAAQAAAVLRGNDECSDEALVSAEDLGSGRTSLAVRTTPIGAPGASVLRVHADAAAAIRAAESYGTGANSPSCPNSRATPRSAAAAATAAAAASMVAAAAAQAAAANVHGLSQLRIVSGGPPSGGRQVVHTPSARANSTSAGLTASAAPMHGLQGEVVTPVHGSAASLGLGAMPIVATSSRRMSAIYLPHASSVGGPGPITAAVAALAATAGERGFQSGSSREGTPQPSSSRRQARRSIHLPAGIGSHSYSGVGNTPLAAIAATGSLYRENSGLLHSLAAMGSAAPPPTAPTSSHSFAGLVSPPPTQLDRRTSATTRWQQLASAAAASAGVGGAHHTHQPSMLRRSATEAVRSMAQSGGSFGGGGAVAGSSGTLLPVGAASSAAVAAPVGGFDSPRGSAAGQAAQAGQSAAGAAGAGAGPGPGSFAMGGSASGMAGGAAAAGAADKFEVPYKQWHSAVSVLFADIVGYTTLARSLDPEQVMAMLHHLFSRYDEMLGSLAVYKVETIGDAYMAATGLLQETPSHASDMVAFGVGMIRAAACVRDPTTGQPLRIRVGINSGPVCSGIVGSCRARYCLFGDTVNTASRMESTGVPGTIQITEDTYMALTEADRVHWSSRGEVEVKGKGLMKTYILNIEELEAAAAAEAAGLQDDAAAASYQGQHSEDVAPARPSESGAAGSAAHPMSP</sequence>
<feature type="compositionally biased region" description="Basic residues" evidence="8">
    <location>
        <begin position="134"/>
        <end position="145"/>
    </location>
</feature>
<dbReference type="Gene3D" id="3.30.70.1230">
    <property type="entry name" value="Nucleotide cyclase"/>
    <property type="match status" value="1"/>
</dbReference>
<keyword evidence="12" id="KW-1185">Reference proteome</keyword>
<dbReference type="GO" id="GO:0005886">
    <property type="term" value="C:plasma membrane"/>
    <property type="evidence" value="ECO:0007669"/>
    <property type="project" value="TreeGrafter"/>
</dbReference>
<dbReference type="GO" id="GO:0035556">
    <property type="term" value="P:intracellular signal transduction"/>
    <property type="evidence" value="ECO:0007669"/>
    <property type="project" value="InterPro"/>
</dbReference>
<reference evidence="11" key="1">
    <citation type="journal article" date="2020" name="bioRxiv">
        <title>Comparative genomics of Chlamydomonas.</title>
        <authorList>
            <person name="Craig R.J."/>
            <person name="Hasan A.R."/>
            <person name="Ness R.W."/>
            <person name="Keightley P.D."/>
        </authorList>
    </citation>
    <scope>NUCLEOTIDE SEQUENCE</scope>
    <source>
        <strain evidence="11">SAG 7.73</strain>
    </source>
</reference>
<dbReference type="Proteomes" id="UP000650467">
    <property type="component" value="Unassembled WGS sequence"/>
</dbReference>
<keyword evidence="2 9" id="KW-0812">Transmembrane</keyword>
<feature type="region of interest" description="Disordered" evidence="8">
    <location>
        <begin position="1469"/>
        <end position="1511"/>
    </location>
</feature>
<evidence type="ECO:0000256" key="8">
    <source>
        <dbReference type="SAM" id="MobiDB-lite"/>
    </source>
</evidence>
<evidence type="ECO:0000256" key="2">
    <source>
        <dbReference type="ARBA" id="ARBA00022692"/>
    </source>
</evidence>
<feature type="region of interest" description="Disordered" evidence="8">
    <location>
        <begin position="1952"/>
        <end position="2029"/>
    </location>
</feature>
<evidence type="ECO:0000256" key="3">
    <source>
        <dbReference type="ARBA" id="ARBA00022741"/>
    </source>
</evidence>
<feature type="compositionally biased region" description="Low complexity" evidence="8">
    <location>
        <begin position="1996"/>
        <end position="2010"/>
    </location>
</feature>
<feature type="compositionally biased region" description="Polar residues" evidence="8">
    <location>
        <begin position="457"/>
        <end position="468"/>
    </location>
</feature>
<evidence type="ECO:0000256" key="9">
    <source>
        <dbReference type="SAM" id="Phobius"/>
    </source>
</evidence>
<dbReference type="GO" id="GO:0004383">
    <property type="term" value="F:guanylate cyclase activity"/>
    <property type="evidence" value="ECO:0007669"/>
    <property type="project" value="TreeGrafter"/>
</dbReference>
<dbReference type="OrthoDB" id="552897at2759"/>
<dbReference type="InterPro" id="IPR029787">
    <property type="entry name" value="Nucleotide_cyclase"/>
</dbReference>
<feature type="region of interest" description="Disordered" evidence="8">
    <location>
        <begin position="1"/>
        <end position="25"/>
    </location>
</feature>
<feature type="region of interest" description="Disordered" evidence="8">
    <location>
        <begin position="424"/>
        <end position="471"/>
    </location>
</feature>
<feature type="transmembrane region" description="Helical" evidence="9">
    <location>
        <begin position="1163"/>
        <end position="1184"/>
    </location>
</feature>
<evidence type="ECO:0000256" key="4">
    <source>
        <dbReference type="ARBA" id="ARBA00022989"/>
    </source>
</evidence>
<evidence type="ECO:0000256" key="5">
    <source>
        <dbReference type="ARBA" id="ARBA00023136"/>
    </source>
</evidence>
<dbReference type="Pfam" id="PF00211">
    <property type="entry name" value="Guanylate_cyc"/>
    <property type="match status" value="1"/>
</dbReference>
<organism evidence="11 12">
    <name type="scientific">Chlamydomonas incerta</name>
    <dbReference type="NCBI Taxonomy" id="51695"/>
    <lineage>
        <taxon>Eukaryota</taxon>
        <taxon>Viridiplantae</taxon>
        <taxon>Chlorophyta</taxon>
        <taxon>core chlorophytes</taxon>
        <taxon>Chlorophyceae</taxon>
        <taxon>CS clade</taxon>
        <taxon>Chlamydomonadales</taxon>
        <taxon>Chlamydomonadaceae</taxon>
        <taxon>Chlamydomonas</taxon>
    </lineage>
</organism>
<dbReference type="PANTHER" id="PTHR11920">
    <property type="entry name" value="GUANYLYL CYCLASE"/>
    <property type="match status" value="1"/>
</dbReference>
<feature type="compositionally biased region" description="Low complexity" evidence="8">
    <location>
        <begin position="955"/>
        <end position="964"/>
    </location>
</feature>
<evidence type="ECO:0000256" key="7">
    <source>
        <dbReference type="RuleBase" id="RU000405"/>
    </source>
</evidence>
<comment type="similarity">
    <text evidence="7">Belongs to the adenylyl cyclase class-4/guanylyl cyclase family.</text>
</comment>
<evidence type="ECO:0000259" key="10">
    <source>
        <dbReference type="PROSITE" id="PS50125"/>
    </source>
</evidence>
<dbReference type="PROSITE" id="PS00452">
    <property type="entry name" value="GUANYLATE_CYCLASE_1"/>
    <property type="match status" value="1"/>
</dbReference>
<evidence type="ECO:0000256" key="6">
    <source>
        <dbReference type="ARBA" id="ARBA00023239"/>
    </source>
</evidence>
<name>A0A835WAE3_CHLIN</name>
<feature type="compositionally biased region" description="Polar residues" evidence="8">
    <location>
        <begin position="982"/>
        <end position="992"/>
    </location>
</feature>
<dbReference type="FunFam" id="3.30.70.1230:FF:000059">
    <property type="entry name" value="Guanylate cyclase"/>
    <property type="match status" value="1"/>
</dbReference>
<feature type="compositionally biased region" description="Low complexity" evidence="8">
    <location>
        <begin position="779"/>
        <end position="793"/>
    </location>
</feature>
<feature type="transmembrane region" description="Helical" evidence="9">
    <location>
        <begin position="1191"/>
        <end position="1219"/>
    </location>
</feature>
<keyword evidence="3" id="KW-0547">Nucleotide-binding</keyword>
<dbReference type="SUPFAM" id="SSF55073">
    <property type="entry name" value="Nucleotide cyclase"/>
    <property type="match status" value="1"/>
</dbReference>
<feature type="compositionally biased region" description="Gly residues" evidence="8">
    <location>
        <begin position="1483"/>
        <end position="1494"/>
    </location>
</feature>
<feature type="compositionally biased region" description="Polar residues" evidence="8">
    <location>
        <begin position="2011"/>
        <end position="2020"/>
    </location>
</feature>
<feature type="compositionally biased region" description="Low complexity" evidence="8">
    <location>
        <begin position="431"/>
        <end position="456"/>
    </location>
</feature>
<evidence type="ECO:0000313" key="11">
    <source>
        <dbReference type="EMBL" id="KAG2443734.1"/>
    </source>
</evidence>
<feature type="region of interest" description="Disordered" evidence="8">
    <location>
        <begin position="3179"/>
        <end position="3213"/>
    </location>
</feature>
<dbReference type="EMBL" id="JAEHOC010000003">
    <property type="protein sequence ID" value="KAG2443734.1"/>
    <property type="molecule type" value="Genomic_DNA"/>
</dbReference>
<feature type="compositionally biased region" description="Low complexity" evidence="8">
    <location>
        <begin position="2108"/>
        <end position="2119"/>
    </location>
</feature>
<feature type="compositionally biased region" description="Low complexity" evidence="8">
    <location>
        <begin position="2251"/>
        <end position="2267"/>
    </location>
</feature>
<keyword evidence="4 9" id="KW-1133">Transmembrane helix</keyword>
<dbReference type="InterPro" id="IPR018297">
    <property type="entry name" value="A/G_cyclase_CS"/>
</dbReference>
<feature type="region of interest" description="Disordered" evidence="8">
    <location>
        <begin position="1400"/>
        <end position="1433"/>
    </location>
</feature>
<proteinExistence type="inferred from homology"/>
<dbReference type="CDD" id="cd07302">
    <property type="entry name" value="CHD"/>
    <property type="match status" value="1"/>
</dbReference>
<evidence type="ECO:0000313" key="12">
    <source>
        <dbReference type="Proteomes" id="UP000650467"/>
    </source>
</evidence>
<feature type="region of interest" description="Disordered" evidence="8">
    <location>
        <begin position="2086"/>
        <end position="2267"/>
    </location>
</feature>
<dbReference type="GO" id="GO:0007168">
    <property type="term" value="P:receptor guanylyl cyclase signaling pathway"/>
    <property type="evidence" value="ECO:0007669"/>
    <property type="project" value="TreeGrafter"/>
</dbReference>
<dbReference type="PROSITE" id="PS50125">
    <property type="entry name" value="GUANYLATE_CYCLASE_2"/>
    <property type="match status" value="1"/>
</dbReference>
<dbReference type="InterPro" id="IPR050401">
    <property type="entry name" value="Cyclic_nucleotide_synthase"/>
</dbReference>
<dbReference type="PANTHER" id="PTHR11920:SF335">
    <property type="entry name" value="GUANYLATE CYCLASE"/>
    <property type="match status" value="1"/>
</dbReference>
<feature type="compositionally biased region" description="Low complexity" evidence="8">
    <location>
        <begin position="90"/>
        <end position="112"/>
    </location>
</feature>
<feature type="compositionally biased region" description="Acidic residues" evidence="8">
    <location>
        <begin position="1421"/>
        <end position="1433"/>
    </location>
</feature>
<feature type="region of interest" description="Disordered" evidence="8">
    <location>
        <begin position="2336"/>
        <end position="2370"/>
    </location>
</feature>
<feature type="region of interest" description="Disordered" evidence="8">
    <location>
        <begin position="955"/>
        <end position="1035"/>
    </location>
</feature>
<dbReference type="GO" id="GO:0000166">
    <property type="term" value="F:nucleotide binding"/>
    <property type="evidence" value="ECO:0007669"/>
    <property type="project" value="UniProtKB-KW"/>
</dbReference>
<dbReference type="GO" id="GO:0001653">
    <property type="term" value="F:peptide receptor activity"/>
    <property type="evidence" value="ECO:0007669"/>
    <property type="project" value="TreeGrafter"/>
</dbReference>
<comment type="subcellular location">
    <subcellularLocation>
        <location evidence="1">Membrane</location>
    </subcellularLocation>
</comment>
<feature type="region of interest" description="Disordered" evidence="8">
    <location>
        <begin position="90"/>
        <end position="146"/>
    </location>
</feature>
<feature type="compositionally biased region" description="Low complexity" evidence="8">
    <location>
        <begin position="569"/>
        <end position="582"/>
    </location>
</feature>
<feature type="compositionally biased region" description="Low complexity" evidence="8">
    <location>
        <begin position="1967"/>
        <end position="1984"/>
    </location>
</feature>
<feature type="region of interest" description="Disordered" evidence="8">
    <location>
        <begin position="2741"/>
        <end position="2764"/>
    </location>
</feature>
<feature type="region of interest" description="Disordered" evidence="8">
    <location>
        <begin position="759"/>
        <end position="797"/>
    </location>
</feature>
<comment type="caution">
    <text evidence="11">The sequence shown here is derived from an EMBL/GenBank/DDBJ whole genome shotgun (WGS) entry which is preliminary data.</text>
</comment>
<keyword evidence="6 7" id="KW-0456">Lyase</keyword>
<feature type="compositionally biased region" description="Low complexity" evidence="8">
    <location>
        <begin position="2152"/>
        <end position="2169"/>
    </location>
</feature>